<dbReference type="STRING" id="530584.SAMN05421630_11179"/>
<keyword evidence="2" id="KW-0812">Transmembrane</keyword>
<dbReference type="Gene3D" id="2.60.40.10">
    <property type="entry name" value="Immunoglobulins"/>
    <property type="match status" value="1"/>
</dbReference>
<evidence type="ECO:0000256" key="2">
    <source>
        <dbReference type="SAM" id="Phobius"/>
    </source>
</evidence>
<evidence type="ECO:0000313" key="6">
    <source>
        <dbReference type="Proteomes" id="UP000199494"/>
    </source>
</evidence>
<feature type="domain" description="SpaA-like prealbumin fold" evidence="4">
    <location>
        <begin position="320"/>
        <end position="400"/>
    </location>
</feature>
<feature type="region of interest" description="Disordered" evidence="1">
    <location>
        <begin position="232"/>
        <end position="256"/>
    </location>
</feature>
<feature type="chain" id="PRO_5043758362" description="SpaA-like prealbumin fold domain-containing protein" evidence="3">
    <location>
        <begin position="29"/>
        <end position="484"/>
    </location>
</feature>
<dbReference type="GO" id="GO:0005975">
    <property type="term" value="P:carbohydrate metabolic process"/>
    <property type="evidence" value="ECO:0007669"/>
    <property type="project" value="UniProtKB-ARBA"/>
</dbReference>
<dbReference type="AlphaFoldDB" id="A0A1G6WRA5"/>
<reference evidence="5 6" key="1">
    <citation type="submission" date="2016-10" db="EMBL/GenBank/DDBJ databases">
        <authorList>
            <person name="de Groot N.N."/>
        </authorList>
    </citation>
    <scope>NUCLEOTIDE SEQUENCE [LARGE SCALE GENOMIC DNA]</scope>
    <source>
        <strain evidence="5 6">CGMCC 4.5506</strain>
    </source>
</reference>
<proteinExistence type="predicted"/>
<feature type="compositionally biased region" description="Low complexity" evidence="1">
    <location>
        <begin position="245"/>
        <end position="254"/>
    </location>
</feature>
<keyword evidence="2" id="KW-1133">Transmembrane helix</keyword>
<evidence type="ECO:0000256" key="3">
    <source>
        <dbReference type="SAM" id="SignalP"/>
    </source>
</evidence>
<dbReference type="InterPro" id="IPR013783">
    <property type="entry name" value="Ig-like_fold"/>
</dbReference>
<dbReference type="InterPro" id="IPR041033">
    <property type="entry name" value="SpaA_PFL_dom_1"/>
</dbReference>
<feature type="compositionally biased region" description="Acidic residues" evidence="1">
    <location>
        <begin position="233"/>
        <end position="244"/>
    </location>
</feature>
<dbReference type="Pfam" id="PF17802">
    <property type="entry name" value="SpaA"/>
    <property type="match status" value="1"/>
</dbReference>
<protein>
    <recommendedName>
        <fullName evidence="4">SpaA-like prealbumin fold domain-containing protein</fullName>
    </recommendedName>
</protein>
<accession>A0A1G6WRA5</accession>
<evidence type="ECO:0000259" key="4">
    <source>
        <dbReference type="Pfam" id="PF17802"/>
    </source>
</evidence>
<name>A0A1G6WRA5_9PSEU</name>
<feature type="signal peptide" evidence="3">
    <location>
        <begin position="1"/>
        <end position="28"/>
    </location>
</feature>
<organism evidence="5 6">
    <name type="scientific">Prauserella marina</name>
    <dbReference type="NCBI Taxonomy" id="530584"/>
    <lineage>
        <taxon>Bacteria</taxon>
        <taxon>Bacillati</taxon>
        <taxon>Actinomycetota</taxon>
        <taxon>Actinomycetes</taxon>
        <taxon>Pseudonocardiales</taxon>
        <taxon>Pseudonocardiaceae</taxon>
        <taxon>Prauserella</taxon>
    </lineage>
</organism>
<sequence>MVRSARLGFAVRFLVATLLCSMSLVVFAPAASADVQEGAGHRTTPGQSWGDRERAYDWVGSYVVGGKQVFCVSFALKAPDTGEVYEPGDELLTKWGTKLPEDVAANISYLLLRYGDTQDADEAAALAHLLHAWTAAPRSPADLDPAKPFDQIGYDVDLQFGKLPQGAKDAVERLRADAEANRGPWEAIVTAPEEEQTIGDEGEWTITVTNAAGEGVPDVPVTLTLTDARLAEEAEEAPEEDADTADSAPSTVTTGADGTAVIGVVPTGENPKVGASLSAPAERPYVQDPVTTDTQRVVSTGGEQELTAEATVAARTAPGIVEIAKIDAASGEGIAGAVLRLTASDKTAPALDQEGQPLVGEDGKPAVVTTEGEDGTATIENLRTPQEVCVVEVSAPSGYDDAFDPGDPPSACGTLDEGGTLVLEVENVANQVPKTIPAGAQPSTIAQSATTSNAPVSALLGMGVLALVVSGLVGWTVRRRFTGR</sequence>
<evidence type="ECO:0000256" key="1">
    <source>
        <dbReference type="SAM" id="MobiDB-lite"/>
    </source>
</evidence>
<feature type="transmembrane region" description="Helical" evidence="2">
    <location>
        <begin position="456"/>
        <end position="477"/>
    </location>
</feature>
<dbReference type="Proteomes" id="UP000199494">
    <property type="component" value="Unassembled WGS sequence"/>
</dbReference>
<keyword evidence="6" id="KW-1185">Reference proteome</keyword>
<evidence type="ECO:0000313" key="5">
    <source>
        <dbReference type="EMBL" id="SDD68351.1"/>
    </source>
</evidence>
<keyword evidence="3" id="KW-0732">Signal</keyword>
<dbReference type="EMBL" id="FMZE01000011">
    <property type="protein sequence ID" value="SDD68351.1"/>
    <property type="molecule type" value="Genomic_DNA"/>
</dbReference>
<gene>
    <name evidence="5" type="ORF">SAMN05421630_11179</name>
</gene>
<keyword evidence="2" id="KW-0472">Membrane</keyword>